<protein>
    <recommendedName>
        <fullName evidence="4">Histidine kinase</fullName>
    </recommendedName>
</protein>
<organism evidence="2 3">
    <name type="scientific">Marinobacterium lutimaris</name>
    <dbReference type="NCBI Taxonomy" id="568106"/>
    <lineage>
        <taxon>Bacteria</taxon>
        <taxon>Pseudomonadati</taxon>
        <taxon>Pseudomonadota</taxon>
        <taxon>Gammaproteobacteria</taxon>
        <taxon>Oceanospirillales</taxon>
        <taxon>Oceanospirillaceae</taxon>
        <taxon>Marinobacterium</taxon>
    </lineage>
</organism>
<accession>A0A1H5X8W8</accession>
<sequence length="150" mass="17174">MKNYKLTIIGAVCALLVYLGSMVFKVELFELLLELLDELEHLEIDELIIPLLVFITFFVADSVRRSRADRIAKEKVKIYQAMVQSTHHVLNNLLNQMLFVKMKAEDTPGFDPEVIDIYDKIVEDAETQIHALSNVTTVSEESIHDSVRPK</sequence>
<keyword evidence="1" id="KW-1133">Transmembrane helix</keyword>
<keyword evidence="1" id="KW-0472">Membrane</keyword>
<evidence type="ECO:0008006" key="4">
    <source>
        <dbReference type="Google" id="ProtNLM"/>
    </source>
</evidence>
<gene>
    <name evidence="2" type="ORF">SAMN05444390_1011309</name>
</gene>
<feature type="transmembrane region" description="Helical" evidence="1">
    <location>
        <begin position="41"/>
        <end position="60"/>
    </location>
</feature>
<name>A0A1H5X8W8_9GAMM</name>
<evidence type="ECO:0000313" key="3">
    <source>
        <dbReference type="Proteomes" id="UP000236745"/>
    </source>
</evidence>
<evidence type="ECO:0000313" key="2">
    <source>
        <dbReference type="EMBL" id="SEG08192.1"/>
    </source>
</evidence>
<reference evidence="2 3" key="1">
    <citation type="submission" date="2016-10" db="EMBL/GenBank/DDBJ databases">
        <authorList>
            <person name="de Groot N.N."/>
        </authorList>
    </citation>
    <scope>NUCLEOTIDE SEQUENCE [LARGE SCALE GENOMIC DNA]</scope>
    <source>
        <strain evidence="2 3">DSM 22012</strain>
    </source>
</reference>
<keyword evidence="1" id="KW-0812">Transmembrane</keyword>
<proteinExistence type="predicted"/>
<dbReference type="RefSeq" id="WP_104002222.1">
    <property type="nucleotide sequence ID" value="NZ_FNVQ01000001.1"/>
</dbReference>
<dbReference type="AlphaFoldDB" id="A0A1H5X8W8"/>
<keyword evidence="3" id="KW-1185">Reference proteome</keyword>
<dbReference type="OrthoDB" id="7066300at2"/>
<dbReference type="EMBL" id="FNVQ01000001">
    <property type="protein sequence ID" value="SEG08192.1"/>
    <property type="molecule type" value="Genomic_DNA"/>
</dbReference>
<evidence type="ECO:0000256" key="1">
    <source>
        <dbReference type="SAM" id="Phobius"/>
    </source>
</evidence>
<dbReference type="Proteomes" id="UP000236745">
    <property type="component" value="Unassembled WGS sequence"/>
</dbReference>